<dbReference type="PROSITE" id="PS51318">
    <property type="entry name" value="TAT"/>
    <property type="match status" value="1"/>
</dbReference>
<keyword evidence="1" id="KW-0411">Iron-sulfur</keyword>
<gene>
    <name evidence="3" type="ORF">dnl_39920</name>
</gene>
<name>A0A975B9V8_9BACT</name>
<reference evidence="3" key="1">
    <citation type="journal article" date="2021" name="Microb. Physiol.">
        <title>Proteogenomic Insights into the Physiology of Marine, Sulfate-Reducing, Filamentous Desulfonema limicola and Desulfonema magnum.</title>
        <authorList>
            <person name="Schnaars V."/>
            <person name="Wohlbrand L."/>
            <person name="Scheve S."/>
            <person name="Hinrichs C."/>
            <person name="Reinhardt R."/>
            <person name="Rabus R."/>
        </authorList>
    </citation>
    <scope>NUCLEOTIDE SEQUENCE</scope>
    <source>
        <strain evidence="3">5ac10</strain>
    </source>
</reference>
<dbReference type="RefSeq" id="WP_207687660.1">
    <property type="nucleotide sequence ID" value="NZ_CP061799.1"/>
</dbReference>
<dbReference type="EMBL" id="CP061799">
    <property type="protein sequence ID" value="QTA81649.1"/>
    <property type="molecule type" value="Genomic_DNA"/>
</dbReference>
<evidence type="ECO:0000313" key="4">
    <source>
        <dbReference type="Proteomes" id="UP000663720"/>
    </source>
</evidence>
<dbReference type="KEGG" id="dli:dnl_39920"/>
<sequence length="307" mass="33075">MAKLINRRKFIKYQAAGLLCLASSGIIRPGWLMAQPMPDIAVVKGSPGTAARAAVELLGGMSRFVKKGSRVIIKPNMSFPVGPERASNTHPEVVKELAVMCRQAGASRVSILDNPLAPQELCLEKSGIADSCRPVDDKMVHMVTNSSQYKETDIPKGQSLTKTDIMKDVLNADVIIAAPVAKSHSGAGVSLCMKGMMGLIYDRMIMHRLDLHTGIVDLATVLKPDLALIDATRVLSTGGPGGPGKVLKMDTIIASTDMVAADAYAVSAFEWYGKQYKPSQVKHIREAHNRGIGRMDIENLDIKTITV</sequence>
<feature type="domain" description="DUF362" evidence="2">
    <location>
        <begin position="71"/>
        <end position="266"/>
    </location>
</feature>
<keyword evidence="4" id="KW-1185">Reference proteome</keyword>
<accession>A0A975B9V8</accession>
<dbReference type="Pfam" id="PF04015">
    <property type="entry name" value="DUF362"/>
    <property type="match status" value="1"/>
</dbReference>
<proteinExistence type="predicted"/>
<evidence type="ECO:0000313" key="3">
    <source>
        <dbReference type="EMBL" id="QTA81649.1"/>
    </source>
</evidence>
<dbReference type="AlphaFoldDB" id="A0A975B9V8"/>
<evidence type="ECO:0000256" key="1">
    <source>
        <dbReference type="ARBA" id="ARBA00023014"/>
    </source>
</evidence>
<protein>
    <submittedName>
        <fullName evidence="3">DUF362</fullName>
    </submittedName>
</protein>
<keyword evidence="1" id="KW-0479">Metal-binding</keyword>
<dbReference type="Proteomes" id="UP000663720">
    <property type="component" value="Chromosome"/>
</dbReference>
<dbReference type="InterPro" id="IPR006311">
    <property type="entry name" value="TAT_signal"/>
</dbReference>
<evidence type="ECO:0000259" key="2">
    <source>
        <dbReference type="Pfam" id="PF04015"/>
    </source>
</evidence>
<keyword evidence="1" id="KW-0408">Iron</keyword>
<dbReference type="GO" id="GO:0051536">
    <property type="term" value="F:iron-sulfur cluster binding"/>
    <property type="evidence" value="ECO:0007669"/>
    <property type="project" value="UniProtKB-KW"/>
</dbReference>
<dbReference type="InterPro" id="IPR007160">
    <property type="entry name" value="DUF362"/>
</dbReference>
<organism evidence="3 4">
    <name type="scientific">Desulfonema limicola</name>
    <dbReference type="NCBI Taxonomy" id="45656"/>
    <lineage>
        <taxon>Bacteria</taxon>
        <taxon>Pseudomonadati</taxon>
        <taxon>Thermodesulfobacteriota</taxon>
        <taxon>Desulfobacteria</taxon>
        <taxon>Desulfobacterales</taxon>
        <taxon>Desulfococcaceae</taxon>
        <taxon>Desulfonema</taxon>
    </lineage>
</organism>